<evidence type="ECO:0000313" key="2">
    <source>
        <dbReference type="Proteomes" id="UP000763447"/>
    </source>
</evidence>
<gene>
    <name evidence="1" type="ORF">HC026_11965</name>
</gene>
<comment type="caution">
    <text evidence="1">The sequence shown here is derived from an EMBL/GenBank/DDBJ whole genome shotgun (WGS) entry which is preliminary data.</text>
</comment>
<protein>
    <submittedName>
        <fullName evidence="1">Uncharacterized protein</fullName>
    </submittedName>
</protein>
<dbReference type="RefSeq" id="WP_168926144.1">
    <property type="nucleotide sequence ID" value="NZ_JAAXLJ010000035.1"/>
</dbReference>
<dbReference type="Proteomes" id="UP000763447">
    <property type="component" value="Unassembled WGS sequence"/>
</dbReference>
<keyword evidence="2" id="KW-1185">Reference proteome</keyword>
<accession>A0ABX1L093</accession>
<proteinExistence type="predicted"/>
<dbReference type="EMBL" id="JAAXLJ010000035">
    <property type="protein sequence ID" value="NLR19603.1"/>
    <property type="molecule type" value="Genomic_DNA"/>
</dbReference>
<name>A0ABX1L093_9LACO</name>
<organism evidence="1 2">
    <name type="scientific">Secundilactobacillus angelensis</name>
    <dbReference type="NCBI Taxonomy" id="2722706"/>
    <lineage>
        <taxon>Bacteria</taxon>
        <taxon>Bacillati</taxon>
        <taxon>Bacillota</taxon>
        <taxon>Bacilli</taxon>
        <taxon>Lactobacillales</taxon>
        <taxon>Lactobacillaceae</taxon>
        <taxon>Secundilactobacillus</taxon>
    </lineage>
</organism>
<reference evidence="1 2" key="1">
    <citation type="submission" date="2020-04" db="EMBL/GenBank/DDBJ databases">
        <title>A novel species of genus Lactobacillus that was isolated from fermented food Zha-chili.</title>
        <authorList>
            <person name="Zhang Z."/>
        </authorList>
    </citation>
    <scope>NUCLEOTIDE SEQUENCE [LARGE SCALE GENOMIC DNA]</scope>
    <source>
        <strain evidence="2">HBUAS51383</strain>
    </source>
</reference>
<sequence>MIERQSNDGVVRDQAFWKKLAANQIDWYGKPFVPWWDQDWNIQQTAHTLVRIWWKAEHEFDLLNEYELPAAKQMYYRLSYLSVDELQLLRDKYYRPENHPLGDKHLTGKYHKTTDEIRQWRLTILRKLSAYQDKPKGE</sequence>
<evidence type="ECO:0000313" key="1">
    <source>
        <dbReference type="EMBL" id="NLR19603.1"/>
    </source>
</evidence>